<feature type="transmembrane region" description="Helical" evidence="8">
    <location>
        <begin position="353"/>
        <end position="375"/>
    </location>
</feature>
<evidence type="ECO:0000256" key="3">
    <source>
        <dbReference type="ARBA" id="ARBA00022676"/>
    </source>
</evidence>
<proteinExistence type="predicted"/>
<evidence type="ECO:0000256" key="2">
    <source>
        <dbReference type="ARBA" id="ARBA00022475"/>
    </source>
</evidence>
<evidence type="ECO:0000256" key="5">
    <source>
        <dbReference type="ARBA" id="ARBA00022692"/>
    </source>
</evidence>
<dbReference type="EMBL" id="WBVO01000003">
    <property type="protein sequence ID" value="KAB2813791.1"/>
    <property type="molecule type" value="Genomic_DNA"/>
</dbReference>
<dbReference type="Proteomes" id="UP000468650">
    <property type="component" value="Unassembled WGS sequence"/>
</dbReference>
<feature type="transmembrane region" description="Helical" evidence="8">
    <location>
        <begin position="434"/>
        <end position="451"/>
    </location>
</feature>
<evidence type="ECO:0000256" key="7">
    <source>
        <dbReference type="ARBA" id="ARBA00023136"/>
    </source>
</evidence>
<keyword evidence="4 10" id="KW-0808">Transferase</keyword>
<feature type="transmembrane region" description="Helical" evidence="8">
    <location>
        <begin position="189"/>
        <end position="208"/>
    </location>
</feature>
<comment type="subcellular location">
    <subcellularLocation>
        <location evidence="1">Cell membrane</location>
        <topology evidence="1">Multi-pass membrane protein</topology>
    </subcellularLocation>
</comment>
<feature type="domain" description="Glycosyltransferase RgtA/B/C/D-like" evidence="9">
    <location>
        <begin position="62"/>
        <end position="227"/>
    </location>
</feature>
<feature type="transmembrane region" description="Helical" evidence="8">
    <location>
        <begin position="166"/>
        <end position="183"/>
    </location>
</feature>
<keyword evidence="3" id="KW-0328">Glycosyltransferase</keyword>
<evidence type="ECO:0000256" key="1">
    <source>
        <dbReference type="ARBA" id="ARBA00004651"/>
    </source>
</evidence>
<evidence type="ECO:0000256" key="6">
    <source>
        <dbReference type="ARBA" id="ARBA00022989"/>
    </source>
</evidence>
<keyword evidence="6 8" id="KW-1133">Transmembrane helix</keyword>
<evidence type="ECO:0000313" key="11">
    <source>
        <dbReference type="Proteomes" id="UP000468650"/>
    </source>
</evidence>
<feature type="transmembrane region" description="Helical" evidence="8">
    <location>
        <begin position="400"/>
        <end position="422"/>
    </location>
</feature>
<dbReference type="OrthoDB" id="9792789at2"/>
<feature type="transmembrane region" description="Helical" evidence="8">
    <location>
        <begin position="82"/>
        <end position="100"/>
    </location>
</feature>
<comment type="caution">
    <text evidence="10">The sequence shown here is derived from an EMBL/GenBank/DDBJ whole genome shotgun (WGS) entry which is preliminary data.</text>
</comment>
<evidence type="ECO:0000313" key="10">
    <source>
        <dbReference type="EMBL" id="KAB2813791.1"/>
    </source>
</evidence>
<protein>
    <submittedName>
        <fullName evidence="10">Glycosyl transferase</fullName>
    </submittedName>
</protein>
<reference evidence="10 11" key="1">
    <citation type="submission" date="2019-09" db="EMBL/GenBank/DDBJ databases">
        <title>Genomes of family Cryomorphaceae.</title>
        <authorList>
            <person name="Bowman J.P."/>
        </authorList>
    </citation>
    <scope>NUCLEOTIDE SEQUENCE [LARGE SCALE GENOMIC DNA]</scope>
    <source>
        <strain evidence="10 11">LMG 25704</strain>
    </source>
</reference>
<keyword evidence="7 8" id="KW-0472">Membrane</keyword>
<keyword evidence="2" id="KW-1003">Cell membrane</keyword>
<organism evidence="10 11">
    <name type="scientific">Phaeocystidibacter luteus</name>
    <dbReference type="NCBI Taxonomy" id="911197"/>
    <lineage>
        <taxon>Bacteria</taxon>
        <taxon>Pseudomonadati</taxon>
        <taxon>Bacteroidota</taxon>
        <taxon>Flavobacteriia</taxon>
        <taxon>Flavobacteriales</taxon>
        <taxon>Phaeocystidibacteraceae</taxon>
        <taxon>Phaeocystidibacter</taxon>
    </lineage>
</organism>
<evidence type="ECO:0000259" key="9">
    <source>
        <dbReference type="Pfam" id="PF13231"/>
    </source>
</evidence>
<keyword evidence="5 8" id="KW-0812">Transmembrane</keyword>
<dbReference type="GO" id="GO:0005886">
    <property type="term" value="C:plasma membrane"/>
    <property type="evidence" value="ECO:0007669"/>
    <property type="project" value="UniProtKB-SubCell"/>
</dbReference>
<dbReference type="RefSeq" id="WP_151666993.1">
    <property type="nucleotide sequence ID" value="NZ_WBVO01000003.1"/>
</dbReference>
<feature type="transmembrane region" description="Helical" evidence="8">
    <location>
        <begin position="321"/>
        <end position="341"/>
    </location>
</feature>
<sequence>MKRIDKSPLFWFILGVVFFVPFLGGVHLFDWDENNFAEIAREMVATGDWLKMQINYEVFTEKPPLFFWLQAASMEIFGVNEFAARFPNALLGTLVLPYLYRLGRFLVDKRFGLFWALSWFGSILPFLYFKSGIIDPFFNFFIFNGILFLILSSWKDGQMDFEIRWSRLKLLLVGGAFIGLGILTKGPVAYLIVFLTYAVYALIHKFVIPVKFVNFVKFSLSALGVFLLWFAVDLIARGPEFIIEFTIRQWELLTTGDAGHSGFFGYHFVVLLFGCFPASIFALSSLKKRADIPAHLANFQLWMIVLFWVVLILFSLVGTKIIHYSSMAYYPITFLSALTLWRLVEKKEITRGLNIGVVVIGVLVLLISIALPYAGMHPDLILPLMEADPFATANMEAETWWSTIDYVPAIWIALALSTYLFLAKKKGLIAVRALFYGTGVWVLLALVFFVAKIERISQYANVEFFEERAGEEVYVTTYGYKSYVPWFYNRPEPYQNDSATSRRWLFHGEIDKPVLISVKINKEQEFREKYPEAVFLYSKNGFYFFERPALSK</sequence>
<keyword evidence="11" id="KW-1185">Reference proteome</keyword>
<gene>
    <name evidence="10" type="ORF">F8C67_06430</name>
</gene>
<dbReference type="GO" id="GO:0010041">
    <property type="term" value="P:response to iron(III) ion"/>
    <property type="evidence" value="ECO:0007669"/>
    <property type="project" value="TreeGrafter"/>
</dbReference>
<evidence type="ECO:0000256" key="4">
    <source>
        <dbReference type="ARBA" id="ARBA00022679"/>
    </source>
</evidence>
<evidence type="ECO:0000256" key="8">
    <source>
        <dbReference type="SAM" id="Phobius"/>
    </source>
</evidence>
<dbReference type="AlphaFoldDB" id="A0A6N6RJJ5"/>
<dbReference type="PANTHER" id="PTHR33908:SF3">
    <property type="entry name" value="UNDECAPRENYL PHOSPHATE-ALPHA-4-AMINO-4-DEOXY-L-ARABINOSE ARABINOSYL TRANSFERASE"/>
    <property type="match status" value="1"/>
</dbReference>
<dbReference type="InterPro" id="IPR038731">
    <property type="entry name" value="RgtA/B/C-like"/>
</dbReference>
<dbReference type="InterPro" id="IPR050297">
    <property type="entry name" value="LipidA_mod_glycosyltrf_83"/>
</dbReference>
<accession>A0A6N6RJJ5</accession>
<feature type="transmembrane region" description="Helical" evidence="8">
    <location>
        <begin position="9"/>
        <end position="29"/>
    </location>
</feature>
<feature type="transmembrane region" description="Helical" evidence="8">
    <location>
        <begin position="215"/>
        <end position="232"/>
    </location>
</feature>
<feature type="transmembrane region" description="Helical" evidence="8">
    <location>
        <begin position="112"/>
        <end position="131"/>
    </location>
</feature>
<dbReference type="Pfam" id="PF13231">
    <property type="entry name" value="PMT_2"/>
    <property type="match status" value="1"/>
</dbReference>
<feature type="transmembrane region" description="Helical" evidence="8">
    <location>
        <begin position="137"/>
        <end position="154"/>
    </location>
</feature>
<dbReference type="GO" id="GO:0009103">
    <property type="term" value="P:lipopolysaccharide biosynthetic process"/>
    <property type="evidence" value="ECO:0007669"/>
    <property type="project" value="UniProtKB-ARBA"/>
</dbReference>
<feature type="transmembrane region" description="Helical" evidence="8">
    <location>
        <begin position="296"/>
        <end position="315"/>
    </location>
</feature>
<name>A0A6N6RJJ5_9FLAO</name>
<dbReference type="PANTHER" id="PTHR33908">
    <property type="entry name" value="MANNOSYLTRANSFERASE YKCB-RELATED"/>
    <property type="match status" value="1"/>
</dbReference>
<dbReference type="GO" id="GO:0016763">
    <property type="term" value="F:pentosyltransferase activity"/>
    <property type="evidence" value="ECO:0007669"/>
    <property type="project" value="TreeGrafter"/>
</dbReference>
<feature type="transmembrane region" description="Helical" evidence="8">
    <location>
        <begin position="263"/>
        <end position="284"/>
    </location>
</feature>